<dbReference type="GO" id="GO:0036159">
    <property type="term" value="P:inner dynein arm assembly"/>
    <property type="evidence" value="ECO:0007669"/>
    <property type="project" value="TreeGrafter"/>
</dbReference>
<organism evidence="7 8">
    <name type="scientific">Pangasianodon hypophthalmus</name>
    <name type="common">Striped catfish</name>
    <name type="synonym">Helicophagus hypophthalmus</name>
    <dbReference type="NCBI Taxonomy" id="310915"/>
    <lineage>
        <taxon>Eukaryota</taxon>
        <taxon>Metazoa</taxon>
        <taxon>Chordata</taxon>
        <taxon>Craniata</taxon>
        <taxon>Vertebrata</taxon>
        <taxon>Euteleostomi</taxon>
        <taxon>Actinopterygii</taxon>
        <taxon>Neopterygii</taxon>
        <taxon>Teleostei</taxon>
        <taxon>Ostariophysi</taxon>
        <taxon>Siluriformes</taxon>
        <taxon>Pangasiidae</taxon>
        <taxon>Pangasianodon</taxon>
    </lineage>
</organism>
<dbReference type="InterPro" id="IPR050687">
    <property type="entry name" value="Dynein_IC"/>
</dbReference>
<evidence type="ECO:0000256" key="2">
    <source>
        <dbReference type="ARBA" id="ARBA00022490"/>
    </source>
</evidence>
<dbReference type="Pfam" id="PF00400">
    <property type="entry name" value="WD40"/>
    <property type="match status" value="2"/>
</dbReference>
<proteinExistence type="predicted"/>
<keyword evidence="4" id="KW-0677">Repeat</keyword>
<dbReference type="AlphaFoldDB" id="A0A5N5LWX0"/>
<dbReference type="EMBL" id="VFJC01000017">
    <property type="protein sequence ID" value="KAB5546726.1"/>
    <property type="molecule type" value="Genomic_DNA"/>
</dbReference>
<evidence type="ECO:0000256" key="3">
    <source>
        <dbReference type="ARBA" id="ARBA00022574"/>
    </source>
</evidence>
<dbReference type="InterPro" id="IPR036322">
    <property type="entry name" value="WD40_repeat_dom_sf"/>
</dbReference>
<dbReference type="Gene3D" id="2.130.10.10">
    <property type="entry name" value="YVTN repeat-like/Quinoprotein amine dehydrogenase"/>
    <property type="match status" value="2"/>
</dbReference>
<dbReference type="Proteomes" id="UP000327468">
    <property type="component" value="Chromosome 16"/>
</dbReference>
<comment type="subcellular location">
    <subcellularLocation>
        <location evidence="1">Cytoplasm</location>
    </subcellularLocation>
</comment>
<evidence type="ECO:0000256" key="1">
    <source>
        <dbReference type="ARBA" id="ARBA00004496"/>
    </source>
</evidence>
<dbReference type="GO" id="GO:0045504">
    <property type="term" value="F:dynein heavy chain binding"/>
    <property type="evidence" value="ECO:0007669"/>
    <property type="project" value="TreeGrafter"/>
</dbReference>
<keyword evidence="2" id="KW-0963">Cytoplasm</keyword>
<evidence type="ECO:0000313" key="7">
    <source>
        <dbReference type="EMBL" id="KAB5546726.1"/>
    </source>
</evidence>
<dbReference type="GO" id="GO:0036156">
    <property type="term" value="C:inner dynein arm"/>
    <property type="evidence" value="ECO:0007669"/>
    <property type="project" value="TreeGrafter"/>
</dbReference>
<dbReference type="GO" id="GO:0045503">
    <property type="term" value="F:dynein light chain binding"/>
    <property type="evidence" value="ECO:0007669"/>
    <property type="project" value="TreeGrafter"/>
</dbReference>
<name>A0A5N5LWX0_PANHP</name>
<evidence type="ECO:0000313" key="8">
    <source>
        <dbReference type="Proteomes" id="UP000327468"/>
    </source>
</evidence>
<feature type="coiled-coil region" evidence="5">
    <location>
        <begin position="854"/>
        <end position="881"/>
    </location>
</feature>
<reference evidence="7 8" key="1">
    <citation type="submission" date="2019-06" db="EMBL/GenBank/DDBJ databases">
        <title>A chromosome-scale genome assembly of the striped catfish, Pangasianodon hypophthalmus.</title>
        <authorList>
            <person name="Wen M."/>
            <person name="Zahm M."/>
            <person name="Roques C."/>
            <person name="Cabau C."/>
            <person name="Klopp C."/>
            <person name="Donnadieu C."/>
            <person name="Jouanno E."/>
            <person name="Avarre J.-C."/>
            <person name="Campet M."/>
            <person name="Ha T.T.T."/>
            <person name="Dugue R."/>
            <person name="Lampietro C."/>
            <person name="Louis A."/>
            <person name="Herpin A."/>
            <person name="Echchiki A."/>
            <person name="Berthelot C."/>
            <person name="Parey E."/>
            <person name="Roest-Crollius H."/>
            <person name="Braasch I."/>
            <person name="Postlethwait J."/>
            <person name="Bobe J."/>
            <person name="Montfort J."/>
            <person name="Bouchez O."/>
            <person name="Begum T."/>
            <person name="Schartl M."/>
            <person name="Guiguen Y."/>
        </authorList>
    </citation>
    <scope>NUCLEOTIDE SEQUENCE [LARGE SCALE GENOMIC DNA]</scope>
    <source>
        <strain evidence="7 8">Indonesia</strain>
        <tissue evidence="7">Blood</tissue>
    </source>
</reference>
<evidence type="ECO:0000256" key="5">
    <source>
        <dbReference type="SAM" id="Coils"/>
    </source>
</evidence>
<feature type="region of interest" description="Disordered" evidence="6">
    <location>
        <begin position="1"/>
        <end position="48"/>
    </location>
</feature>
<evidence type="ECO:0000256" key="6">
    <source>
        <dbReference type="SAM" id="MobiDB-lite"/>
    </source>
</evidence>
<keyword evidence="8" id="KW-1185">Reference proteome</keyword>
<feature type="compositionally biased region" description="Basic residues" evidence="6">
    <location>
        <begin position="1"/>
        <end position="21"/>
    </location>
</feature>
<dbReference type="PANTHER" id="PTHR12442:SF5">
    <property type="entry name" value="DYNEIN AXONEMAL INTERMEDIATE CHAIN 3"/>
    <property type="match status" value="1"/>
</dbReference>
<dbReference type="InterPro" id="IPR015943">
    <property type="entry name" value="WD40/YVTN_repeat-like_dom_sf"/>
</dbReference>
<dbReference type="SUPFAM" id="SSF50978">
    <property type="entry name" value="WD40 repeat-like"/>
    <property type="match status" value="1"/>
</dbReference>
<sequence>MSAKKPKSPVSKGKGKGKGKDKKNDLSSSSEEKKESSAPGRETETEHPDYICPLVLTSATQELFGCRANEDVTGENPYKLLRKDDIIQDMRTRAAVSDFSPIKQAVLDYPEDEMLLVLDQDFTYGQCFYLVLTVEAKQSMLAPPAVTEEQKDEGGEELEEEQKSPEPRHWVSLGSEKEIEEESTTHTRDKLHYKISRVRREFGAPVHFSDLSAVETKGAYTECTSYQDKSFSITKLEQNCGTQAIANTKNSSSQTIWKYPKNMWTQYEPQELNEEEKENILQSENLKNFLSSSADRIEVVIQQNSMMDVFVDEVCVLEEDSVYEGKADTHLKVYQTFTELRYSKNKVISYISWHPTISGVIAVAVTEQLSFEERINNSTKLLLNPALIIFWSFSDPIHPQLLLECPDDVLCFHFCPSDTNIIVGGCMNGQVVLWDISGHVDRLQGTRSGVRTKMTNTMQYFEDKQQSDTPVVRYCGMSGIESGHRGPVTDVQWLPDSFEVSRLGIPLENKSQISVQIVTCSPDGCVMFWDLRAPYVAAPSLTHKKHKAEGKHLENPHGVPNTFKHLDLSWKPLFRVTLPKIDTAGKYNPLKFSLRDSVCYTAAVDRPDVPAFSVLQVPSNKNLCQLDTISTKFYVGTEDGELVYTDWKLEKDNESGRLSSPKPTHISQVHDSLVNTVLRSPFFKDIVLTVGGWTFAIWKEGVMKGPLFQSPCSLSKHTAGFWSLTRPAVFFIGKEDGSLEVWNLLEKTHKPVLDQNITTAQISCIKPWIASSKQHFLAVSDHLGTLHILEVPWTLRHPAPNEEQSMSSYLEREMEHLIYFERRPEVGARERSVMEAEEKNKTLMRNVYLDDIMEKMEDNQMEELQKEVQKDYEEYFTLEKLMMKNLGLVKETQDTDNV</sequence>
<evidence type="ECO:0000256" key="4">
    <source>
        <dbReference type="ARBA" id="ARBA00022737"/>
    </source>
</evidence>
<evidence type="ECO:0008006" key="9">
    <source>
        <dbReference type="Google" id="ProtNLM"/>
    </source>
</evidence>
<dbReference type="SMART" id="SM00320">
    <property type="entry name" value="WD40"/>
    <property type="match status" value="3"/>
</dbReference>
<dbReference type="PANTHER" id="PTHR12442">
    <property type="entry name" value="DYNEIN INTERMEDIATE CHAIN"/>
    <property type="match status" value="1"/>
</dbReference>
<comment type="caution">
    <text evidence="7">The sequence shown here is derived from an EMBL/GenBank/DDBJ whole genome shotgun (WGS) entry which is preliminary data.</text>
</comment>
<accession>A0A5N5LWX0</accession>
<keyword evidence="3" id="KW-0853">WD repeat</keyword>
<dbReference type="InterPro" id="IPR001680">
    <property type="entry name" value="WD40_rpt"/>
</dbReference>
<feature type="region of interest" description="Disordered" evidence="6">
    <location>
        <begin position="143"/>
        <end position="187"/>
    </location>
</feature>
<gene>
    <name evidence="7" type="ORF">PHYPO_G00075310</name>
</gene>
<protein>
    <recommendedName>
        <fullName evidence="9">WD repeat-containing protein 63</fullName>
    </recommendedName>
</protein>
<feature type="compositionally biased region" description="Basic and acidic residues" evidence="6">
    <location>
        <begin position="22"/>
        <end position="48"/>
    </location>
</feature>
<keyword evidence="5" id="KW-0175">Coiled coil</keyword>
<dbReference type="GO" id="GO:0060294">
    <property type="term" value="P:cilium movement involved in cell motility"/>
    <property type="evidence" value="ECO:0007669"/>
    <property type="project" value="TreeGrafter"/>
</dbReference>